<feature type="compositionally biased region" description="Polar residues" evidence="1">
    <location>
        <begin position="39"/>
        <end position="48"/>
    </location>
</feature>
<feature type="region of interest" description="Disordered" evidence="1">
    <location>
        <begin position="406"/>
        <end position="444"/>
    </location>
</feature>
<keyword evidence="3" id="KW-1185">Reference proteome</keyword>
<feature type="region of interest" description="Disordered" evidence="1">
    <location>
        <begin position="346"/>
        <end position="370"/>
    </location>
</feature>
<feature type="region of interest" description="Disordered" evidence="1">
    <location>
        <begin position="1"/>
        <end position="93"/>
    </location>
</feature>
<sequence>MSSMTRPPSFRTTLTGSNNTPSRKKTSSSSPAPPLSLSFYNNSNNPLATPNRNDDSNTNSSTPRNAKQKNGYGNYGTPRSGASKNALRPVAVRERSKAIQGCRELKNHRNMDPFSTTISFLITPPSEDNNGKENKAPSQAVMPFRVNVYCDTGTVGTSRVIDGKVRQTFRRNITSLDVVERLLRQPEGPVEIGPSLIGMTDSIEDSSHMNGNKDWTKSDYLKGVELADVGFCILDGEREKLEKHLRQLEEEAAIKAKEHSQLQKDKEQKERQNTPKTAKQSVQQIRSHNPAGKMQAQMLEKAMAAKKTDDSSNGNSTRIGRRRNKFTKLRSRTFHNKEVKKNDGNAITMNNTKRKGGKLAGSNHKPSNSDIARQTALSLANTAFPPKRTNSESNAAAMAASALTRNGSNASNYNEDRNDAHTSSSHHVVSSTKKSTNSTKYNKYNKNSSSFKNCGYEFHFKLPSEVMNQVDQCLRDIAKMNKVVKGVATNGRGTVFLYGNGGVAYTPAIPKALYQKLRQLRSSSYSRRPCYVALGTRDRYFVSFNDGSADWKGSNVFDKVLKKKVIKVQQQASGSAASGNSVSTSRRKSGAMSVVSAANTHHSKDTRDSQSPAALLPRSVAFGATYDTFFIVFHDGSWQYQGRSIPKSLEDKLATRDDADDLVVCNLGPNGEWFLKAENGKMWWSGITPELDSVLKKITAKGYLHNMDFGENGSYFVSYDEE</sequence>
<feature type="region of interest" description="Disordered" evidence="1">
    <location>
        <begin position="256"/>
        <end position="328"/>
    </location>
</feature>
<protein>
    <submittedName>
        <fullName evidence="2">Uncharacterized protein</fullName>
    </submittedName>
</protein>
<evidence type="ECO:0000256" key="1">
    <source>
        <dbReference type="SAM" id="MobiDB-lite"/>
    </source>
</evidence>
<gene>
    <name evidence="2" type="ORF">PSNMU_V1.4_AUG-EV-PASAV3_0115550</name>
</gene>
<proteinExistence type="predicted"/>
<feature type="compositionally biased region" description="Basic residues" evidence="1">
    <location>
        <begin position="319"/>
        <end position="328"/>
    </location>
</feature>
<feature type="compositionally biased region" description="Low complexity" evidence="1">
    <location>
        <begin position="17"/>
        <end position="38"/>
    </location>
</feature>
<feature type="compositionally biased region" description="Polar residues" evidence="1">
    <location>
        <begin position="274"/>
        <end position="287"/>
    </location>
</feature>
<reference evidence="2 3" key="1">
    <citation type="submission" date="2019-01" db="EMBL/GenBank/DDBJ databases">
        <authorList>
            <person name="Ferrante I. M."/>
        </authorList>
    </citation>
    <scope>NUCLEOTIDE SEQUENCE [LARGE SCALE GENOMIC DNA]</scope>
    <source>
        <strain evidence="2 3">B856</strain>
    </source>
</reference>
<evidence type="ECO:0000313" key="2">
    <source>
        <dbReference type="EMBL" id="VEU44538.1"/>
    </source>
</evidence>
<dbReference type="EMBL" id="CAACVS010000648">
    <property type="protein sequence ID" value="VEU44538.1"/>
    <property type="molecule type" value="Genomic_DNA"/>
</dbReference>
<feature type="compositionally biased region" description="Low complexity" evidence="1">
    <location>
        <begin position="421"/>
        <end position="444"/>
    </location>
</feature>
<feature type="compositionally biased region" description="Low complexity" evidence="1">
    <location>
        <begin position="56"/>
        <end position="65"/>
    </location>
</feature>
<feature type="compositionally biased region" description="Basic and acidic residues" evidence="1">
    <location>
        <begin position="256"/>
        <end position="273"/>
    </location>
</feature>
<feature type="compositionally biased region" description="Polar residues" evidence="1">
    <location>
        <begin position="1"/>
        <end position="16"/>
    </location>
</feature>
<organism evidence="2 3">
    <name type="scientific">Pseudo-nitzschia multistriata</name>
    <dbReference type="NCBI Taxonomy" id="183589"/>
    <lineage>
        <taxon>Eukaryota</taxon>
        <taxon>Sar</taxon>
        <taxon>Stramenopiles</taxon>
        <taxon>Ochrophyta</taxon>
        <taxon>Bacillariophyta</taxon>
        <taxon>Bacillariophyceae</taxon>
        <taxon>Bacillariophycidae</taxon>
        <taxon>Bacillariales</taxon>
        <taxon>Bacillariaceae</taxon>
        <taxon>Pseudo-nitzschia</taxon>
    </lineage>
</organism>
<evidence type="ECO:0000313" key="3">
    <source>
        <dbReference type="Proteomes" id="UP000291116"/>
    </source>
</evidence>
<dbReference type="AlphaFoldDB" id="A0A448ZR71"/>
<name>A0A448ZR71_9STRA</name>
<dbReference type="Proteomes" id="UP000291116">
    <property type="component" value="Unassembled WGS sequence"/>
</dbReference>
<dbReference type="OrthoDB" id="41098at2759"/>
<accession>A0A448ZR71</accession>
<feature type="region of interest" description="Disordered" evidence="1">
    <location>
        <begin position="576"/>
        <end position="611"/>
    </location>
</feature>